<evidence type="ECO:0000313" key="2">
    <source>
        <dbReference type="Proteomes" id="UP000008075"/>
    </source>
</evidence>
<proteinExistence type="predicted"/>
<dbReference type="AlphaFoldDB" id="D3V951"/>
<dbReference type="InterPro" id="IPR021874">
    <property type="entry name" value="Phage_Mu_Gp27"/>
</dbReference>
<dbReference type="Proteomes" id="UP000008075">
    <property type="component" value="Chromosome"/>
</dbReference>
<gene>
    <name evidence="1" type="ordered locus">XNC1_3353</name>
</gene>
<reference evidence="1 2" key="1">
    <citation type="journal article" date="2011" name="PLoS ONE">
        <title>The entomopathogenic bacterial endosymbionts xenorhabdus and photorhabdus: convergent lifestyles from divergent genomes.</title>
        <authorList>
            <person name="Chaston J.M."/>
            <person name="Suen G."/>
            <person name="Tucker S.L."/>
            <person name="Andersen A.W."/>
            <person name="Bhasin A."/>
            <person name="Bode E."/>
            <person name="Bode H.B."/>
            <person name="Brachmann A.O."/>
            <person name="Cowles C.E."/>
            <person name="Cowles K.N."/>
            <person name="Darby C."/>
            <person name="de Leon L."/>
            <person name="Drace K."/>
            <person name="Du Z."/>
            <person name="Givaudan A."/>
            <person name="Herbert Tran E.E."/>
            <person name="Jewell K.A."/>
            <person name="Knack J.J."/>
            <person name="Krasomil-Osterfeld K.C."/>
            <person name="Kukor R."/>
            <person name="Lanois A."/>
            <person name="Latreille P."/>
            <person name="Leimgruber N.K."/>
            <person name="Lipke C.M."/>
            <person name="Liu R."/>
            <person name="Lu X."/>
            <person name="Martens E.C."/>
            <person name="Marri P.R."/>
            <person name="Medigue C."/>
            <person name="Menard M.L."/>
            <person name="Miller N.M."/>
            <person name="Morales-Soto N."/>
            <person name="Norton S."/>
            <person name="Ogier J.C."/>
            <person name="Orchard S.S."/>
            <person name="Park D."/>
            <person name="Park Y."/>
            <person name="Qurollo B.A."/>
            <person name="Sugar D.R."/>
            <person name="Richards G.R."/>
            <person name="Rouy Z."/>
            <person name="Slominski B."/>
            <person name="Slominski K."/>
            <person name="Snyder H."/>
            <person name="Tjaden B.C."/>
            <person name="van der Hoeven R."/>
            <person name="Welch R.D."/>
            <person name="Wheeler C."/>
            <person name="Xiang B."/>
            <person name="Barbazuk B."/>
            <person name="Gaudriault S."/>
            <person name="Goodner B."/>
            <person name="Slater S.C."/>
            <person name="Forst S."/>
            <person name="Goldman B.S."/>
            <person name="Goodrich-Blair H."/>
        </authorList>
    </citation>
    <scope>NUCLEOTIDE SEQUENCE [LARGE SCALE GENOMIC DNA]</scope>
    <source>
        <strain evidence="2">ATCC 19061 / DSM 3370 / CCUG 14189 / LMG 1036 / NCIMB 9965 / AN6</strain>
    </source>
</reference>
<evidence type="ECO:0000313" key="1">
    <source>
        <dbReference type="EMBL" id="CBJ91401.1"/>
    </source>
</evidence>
<dbReference type="KEGG" id="xne:XNC1_3353"/>
<dbReference type="EMBL" id="FN667742">
    <property type="protein sequence ID" value="CBJ91401.1"/>
    <property type="molecule type" value="Genomic_DNA"/>
</dbReference>
<protein>
    <recommendedName>
        <fullName evidence="3">DUF3486 family protein</fullName>
    </recommendedName>
</protein>
<dbReference type="HOGENOM" id="CLU_2118077_0_0_6"/>
<evidence type="ECO:0008006" key="3">
    <source>
        <dbReference type="Google" id="ProtNLM"/>
    </source>
</evidence>
<dbReference type="RefSeq" id="WP_013184984.1">
    <property type="nucleotide sequence ID" value="NC_014228.1"/>
</dbReference>
<sequence>MSGRKSFTSQLPSEVIAELHQRIRVARYGEHESLVRWLESLGYSASRSGMHRYATQLKRKDGYQGVAGSFVLEAALNDAPTRDHNLVALYQELGELEYRRALLIERIREITESKIY</sequence>
<dbReference type="GeneID" id="24904314"/>
<accession>D3V951</accession>
<name>D3V951_XENNA</name>
<organism evidence="1 2">
    <name type="scientific">Xenorhabdus nematophila (strain ATCC 19061 / DSM 3370 / CCUG 14189 / LMG 1036 / NCIMB 9965 / AN6)</name>
    <dbReference type="NCBI Taxonomy" id="406817"/>
    <lineage>
        <taxon>Bacteria</taxon>
        <taxon>Pseudomonadati</taxon>
        <taxon>Pseudomonadota</taxon>
        <taxon>Gammaproteobacteria</taxon>
        <taxon>Enterobacterales</taxon>
        <taxon>Morganellaceae</taxon>
        <taxon>Xenorhabdus</taxon>
    </lineage>
</organism>
<dbReference type="Pfam" id="PF11985">
    <property type="entry name" value="Phage_Mu_Gp27"/>
    <property type="match status" value="1"/>
</dbReference>
<keyword evidence="2" id="KW-1185">Reference proteome</keyword>